<dbReference type="Proteomes" id="UP001153292">
    <property type="component" value="Chromosome 19"/>
</dbReference>
<evidence type="ECO:0000313" key="2">
    <source>
        <dbReference type="Proteomes" id="UP001153292"/>
    </source>
</evidence>
<dbReference type="InterPro" id="IPR016024">
    <property type="entry name" value="ARM-type_fold"/>
</dbReference>
<proteinExistence type="predicted"/>
<dbReference type="EMBL" id="OU963912">
    <property type="protein sequence ID" value="CAH0401437.1"/>
    <property type="molecule type" value="Genomic_DNA"/>
</dbReference>
<accession>A0ABN8B5A3</accession>
<reference evidence="1" key="1">
    <citation type="submission" date="2021-12" db="EMBL/GenBank/DDBJ databases">
        <authorList>
            <person name="King R."/>
        </authorList>
    </citation>
    <scope>NUCLEOTIDE SEQUENCE</scope>
</reference>
<keyword evidence="2" id="KW-1185">Reference proteome</keyword>
<protein>
    <submittedName>
        <fullName evidence="1">Uncharacterized protein</fullName>
    </submittedName>
</protein>
<dbReference type="SUPFAM" id="SSF48371">
    <property type="entry name" value="ARM repeat"/>
    <property type="match status" value="1"/>
</dbReference>
<dbReference type="InterPro" id="IPR052133">
    <property type="entry name" value="Immune_Signaling-Apoptosis_Reg"/>
</dbReference>
<evidence type="ECO:0000313" key="1">
    <source>
        <dbReference type="EMBL" id="CAH0401437.1"/>
    </source>
</evidence>
<name>A0ABN8B5A3_CHISP</name>
<dbReference type="PANTHER" id="PTHR12044:SF14">
    <property type="entry name" value="MEIOTIC DOUBLE-STRANDED BREAK FORMATION PROTEIN 1"/>
    <property type="match status" value="1"/>
</dbReference>
<organism evidence="1 2">
    <name type="scientific">Chilo suppressalis</name>
    <name type="common">Asiatic rice borer moth</name>
    <dbReference type="NCBI Taxonomy" id="168631"/>
    <lineage>
        <taxon>Eukaryota</taxon>
        <taxon>Metazoa</taxon>
        <taxon>Ecdysozoa</taxon>
        <taxon>Arthropoda</taxon>
        <taxon>Hexapoda</taxon>
        <taxon>Insecta</taxon>
        <taxon>Pterygota</taxon>
        <taxon>Neoptera</taxon>
        <taxon>Endopterygota</taxon>
        <taxon>Lepidoptera</taxon>
        <taxon>Glossata</taxon>
        <taxon>Ditrysia</taxon>
        <taxon>Pyraloidea</taxon>
        <taxon>Crambidae</taxon>
        <taxon>Crambinae</taxon>
        <taxon>Chilo</taxon>
    </lineage>
</organism>
<dbReference type="PANTHER" id="PTHR12044">
    <property type="entry name" value="BCL2 INTERACTING MEDIATOR OF CELL DEATH"/>
    <property type="match status" value="1"/>
</dbReference>
<sequence length="946" mass="107763">MFNLVTSNFNKSYNPNGKQNALTDIKRLLTSRHTEAQNKACGYLVEVVSRYNKISKERSRMVEYLLDNDITVFLCEATSNLDYSLFRSVLSCLRLLWMERRFFFEEHASHSMAAVLRALAHYAGSGLHAAVELCLHFLCDLFDGISTFETISPLSYQSAYCIEQLLASLNVLASCLKTNPNGVLSSALVLHALVSYQPENLELKGRTAVALVEVIQNWFTLIMGVLNHSVLMGDKDISGMSYIVVCQLGADVLRLIKLLLRSEHKTDFVQAILTDSHEIDLLKESAYEMRKSIRNIILELVVFTKDYQTQISTEEYSVFLKFLLLYLQESGNREVQLDFCDVLFSKNYLTMLPHAQIAMNDLSVRKMSTLILGEILKSLADKYLNIDDSGAGNDTYSRDIQMGLVELQYGIEKPQSVGSCLQKGQPYCLLIYIYFYCQSTENPEERMAQLLPYLVEHVLRLPRAFKPPSYIIKALWLVFAMSSISNGSLQSLDERIYVEKATDRLVSMLYPDPSMFYTHNPAILLWCFTSQRIPNYVRLHVLSQWLQIEDSLPCDLTTDPAVWELLLNILIQNKYKSAMMNCKEALEQCLEDGNEEDRRNFAGLVWGMLPNVLSKTLIDYDSEIDTSICPLLELATRLAPLEVDQTVCLKTAVLITTIFSKNLIHSNESMESRFYFEFVCLKLSLYLLGLANNQNDNRVLLTYTNRAGFLPLVLTAANSTDDRVACAALQLLSYVVHYFTNNKYLPKSVLQIDTQSIIKSLHGDSTNERGACLMQLVYTVLNSGVHTPLALTLEVEMTPPREKQCNALRALMFRIQLMLCCRESETQSLAGWKTLSSVFKYAIVSKNDTKLIVTLTSQPWSHTLINFQLTQAITQEFLTFTQNWLTLLKITMEKDYKDKKRYLSKESLIVKTMLSLKKSIVIIEDDDMAEVKQKILTIVNEILDII</sequence>
<gene>
    <name evidence="1" type="ORF">CHILSU_LOCUS4661</name>
</gene>